<evidence type="ECO:0000256" key="1">
    <source>
        <dbReference type="PROSITE-ProRule" id="PRU00266"/>
    </source>
</evidence>
<accession>A0AA38P1P2</accession>
<dbReference type="InterPro" id="IPR014720">
    <property type="entry name" value="dsRBD_dom"/>
</dbReference>
<evidence type="ECO:0000313" key="5">
    <source>
        <dbReference type="Proteomes" id="UP001163846"/>
    </source>
</evidence>
<dbReference type="AlphaFoldDB" id="A0AA38P1P2"/>
<proteinExistence type="predicted"/>
<dbReference type="SUPFAM" id="SSF54768">
    <property type="entry name" value="dsRNA-binding domain-like"/>
    <property type="match status" value="1"/>
</dbReference>
<dbReference type="GO" id="GO:0003723">
    <property type="term" value="F:RNA binding"/>
    <property type="evidence" value="ECO:0007669"/>
    <property type="project" value="UniProtKB-UniRule"/>
</dbReference>
<evidence type="ECO:0000313" key="4">
    <source>
        <dbReference type="EMBL" id="KAJ3834596.1"/>
    </source>
</evidence>
<dbReference type="EMBL" id="MU806510">
    <property type="protein sequence ID" value="KAJ3834596.1"/>
    <property type="molecule type" value="Genomic_DNA"/>
</dbReference>
<gene>
    <name evidence="4" type="ORF">F5878DRAFT_664628</name>
</gene>
<reference evidence="4" key="1">
    <citation type="submission" date="2022-08" db="EMBL/GenBank/DDBJ databases">
        <authorList>
            <consortium name="DOE Joint Genome Institute"/>
            <person name="Min B."/>
            <person name="Riley R."/>
            <person name="Sierra-Patev S."/>
            <person name="Naranjo-Ortiz M."/>
            <person name="Looney B."/>
            <person name="Konkel Z."/>
            <person name="Slot J.C."/>
            <person name="Sakamoto Y."/>
            <person name="Steenwyk J.L."/>
            <person name="Rokas A."/>
            <person name="Carro J."/>
            <person name="Camarero S."/>
            <person name="Ferreira P."/>
            <person name="Molpeceres G."/>
            <person name="Ruiz-Duenas F.J."/>
            <person name="Serrano A."/>
            <person name="Henrissat B."/>
            <person name="Drula E."/>
            <person name="Hughes K.W."/>
            <person name="Mata J.L."/>
            <person name="Ishikawa N.K."/>
            <person name="Vargas-Isla R."/>
            <person name="Ushijima S."/>
            <person name="Smith C.A."/>
            <person name="Ahrendt S."/>
            <person name="Andreopoulos W."/>
            <person name="He G."/>
            <person name="Labutti K."/>
            <person name="Lipzen A."/>
            <person name="Ng V."/>
            <person name="Sandor L."/>
            <person name="Barry K."/>
            <person name="Martinez A.T."/>
            <person name="Xiao Y."/>
            <person name="Gibbons J.G."/>
            <person name="Terashima K."/>
            <person name="Hibbett D.S."/>
            <person name="Grigoriev I.V."/>
        </authorList>
    </citation>
    <scope>NUCLEOTIDE SEQUENCE</scope>
    <source>
        <strain evidence="4">TFB9207</strain>
    </source>
</reference>
<keyword evidence="1" id="KW-0694">RNA-binding</keyword>
<name>A0AA38P1P2_9AGAR</name>
<feature type="domain" description="DRBM" evidence="3">
    <location>
        <begin position="33"/>
        <end position="63"/>
    </location>
</feature>
<evidence type="ECO:0000259" key="3">
    <source>
        <dbReference type="PROSITE" id="PS50137"/>
    </source>
</evidence>
<dbReference type="Proteomes" id="UP001163846">
    <property type="component" value="Unassembled WGS sequence"/>
</dbReference>
<dbReference type="PROSITE" id="PS50137">
    <property type="entry name" value="DS_RBD"/>
    <property type="match status" value="1"/>
</dbReference>
<protein>
    <recommendedName>
        <fullName evidence="3">DRBM domain-containing protein</fullName>
    </recommendedName>
</protein>
<comment type="caution">
    <text evidence="4">The sequence shown here is derived from an EMBL/GenBank/DDBJ whole genome shotgun (WGS) entry which is preliminary data.</text>
</comment>
<evidence type="ECO:0000256" key="2">
    <source>
        <dbReference type="SAM" id="MobiDB-lite"/>
    </source>
</evidence>
<organism evidence="4 5">
    <name type="scientific">Lentinula raphanica</name>
    <dbReference type="NCBI Taxonomy" id="153919"/>
    <lineage>
        <taxon>Eukaryota</taxon>
        <taxon>Fungi</taxon>
        <taxon>Dikarya</taxon>
        <taxon>Basidiomycota</taxon>
        <taxon>Agaricomycotina</taxon>
        <taxon>Agaricomycetes</taxon>
        <taxon>Agaricomycetidae</taxon>
        <taxon>Agaricales</taxon>
        <taxon>Marasmiineae</taxon>
        <taxon>Omphalotaceae</taxon>
        <taxon>Lentinula</taxon>
    </lineage>
</organism>
<keyword evidence="5" id="KW-1185">Reference proteome</keyword>
<feature type="region of interest" description="Disordered" evidence="2">
    <location>
        <begin position="22"/>
        <end position="48"/>
    </location>
</feature>
<sequence length="69" mass="7221">MPPLSAENASVKNTALPYDMDSELKGNSIVPPVGGVEHGHGQGTTRRAAKETAAGQAITMLERNGYVID</sequence>